<dbReference type="InterPro" id="IPR013686">
    <property type="entry name" value="Polypept-transport_assoc_ShlB"/>
</dbReference>
<dbReference type="Gene3D" id="3.10.20.310">
    <property type="entry name" value="membrane protein fhac"/>
    <property type="match status" value="1"/>
</dbReference>
<name>A0A1G5WQI8_9FIRM</name>
<keyword evidence="3" id="KW-1185">Reference proteome</keyword>
<proteinExistence type="predicted"/>
<evidence type="ECO:0000259" key="1">
    <source>
        <dbReference type="Pfam" id="PF08479"/>
    </source>
</evidence>
<dbReference type="GO" id="GO:0098046">
    <property type="term" value="C:type V protein secretion system complex"/>
    <property type="evidence" value="ECO:0007669"/>
    <property type="project" value="TreeGrafter"/>
</dbReference>
<dbReference type="AlphaFoldDB" id="A0A1G5WQI8"/>
<dbReference type="STRING" id="209880.SAMN02910343_01486"/>
<organism evidence="2 3">
    <name type="scientific">Allisonella histaminiformans</name>
    <dbReference type="NCBI Taxonomy" id="209880"/>
    <lineage>
        <taxon>Bacteria</taxon>
        <taxon>Bacillati</taxon>
        <taxon>Bacillota</taxon>
        <taxon>Negativicutes</taxon>
        <taxon>Veillonellales</taxon>
        <taxon>Veillonellaceae</taxon>
        <taxon>Allisonella</taxon>
    </lineage>
</organism>
<dbReference type="PANTHER" id="PTHR34597">
    <property type="entry name" value="SLR1661 PROTEIN"/>
    <property type="match status" value="1"/>
</dbReference>
<accession>A0A1G5WQI8</accession>
<dbReference type="InterPro" id="IPR051544">
    <property type="entry name" value="TPS_OM_transporter"/>
</dbReference>
<protein>
    <submittedName>
        <fullName evidence="2">POTRA domain-containing protein, ShlB-type</fullName>
    </submittedName>
</protein>
<dbReference type="Proteomes" id="UP000199689">
    <property type="component" value="Unassembled WGS sequence"/>
</dbReference>
<dbReference type="EMBL" id="FMXA01000025">
    <property type="protein sequence ID" value="SDA59535.1"/>
    <property type="molecule type" value="Genomic_DNA"/>
</dbReference>
<evidence type="ECO:0000313" key="2">
    <source>
        <dbReference type="EMBL" id="SDA59535.1"/>
    </source>
</evidence>
<dbReference type="GO" id="GO:0046819">
    <property type="term" value="P:protein secretion by the type V secretion system"/>
    <property type="evidence" value="ECO:0007669"/>
    <property type="project" value="TreeGrafter"/>
</dbReference>
<reference evidence="2 3" key="1">
    <citation type="submission" date="2016-10" db="EMBL/GenBank/DDBJ databases">
        <authorList>
            <person name="de Groot N.N."/>
        </authorList>
    </citation>
    <scope>NUCLEOTIDE SEQUENCE [LARGE SCALE GENOMIC DNA]</scope>
    <source>
        <strain evidence="2 3">DSM 15230</strain>
    </source>
</reference>
<dbReference type="Pfam" id="PF08479">
    <property type="entry name" value="POTRA_2"/>
    <property type="match status" value="1"/>
</dbReference>
<feature type="domain" description="Polypeptide-transport-associated ShlB-type" evidence="1">
    <location>
        <begin position="2"/>
        <end position="43"/>
    </location>
</feature>
<dbReference type="PANTHER" id="PTHR34597:SF1">
    <property type="entry name" value="HEME_HEMOPEXIN TRANSPORTER PROTEIN HUXB"/>
    <property type="match status" value="1"/>
</dbReference>
<gene>
    <name evidence="2" type="ORF">SAMN02910343_01486</name>
</gene>
<evidence type="ECO:0000313" key="3">
    <source>
        <dbReference type="Proteomes" id="UP000199689"/>
    </source>
</evidence>
<dbReference type="GO" id="GO:0008320">
    <property type="term" value="F:protein transmembrane transporter activity"/>
    <property type="evidence" value="ECO:0007669"/>
    <property type="project" value="TreeGrafter"/>
</dbReference>
<sequence length="188" mass="21204">MSFSDLQKGADRITSFFRSHGYIVARAVIPQQDVTNGTVIYQVEVGRFDTPEIINHTKIKDTAVQHQAQAIREGEYVTRERLERAVWLVSDMADADARVALSPGKDPGTVHVRLTVEPYETKHGLVTADNYGSRAMGYNEYGINYDFTNPNLYGDHFMTGISTSGRHMFKWGVNYRTPLFRDGLNLLA</sequence>
<dbReference type="Gene3D" id="2.40.160.50">
    <property type="entry name" value="membrane protein fhac: a member of the omp85/tpsb transporter family"/>
    <property type="match status" value="1"/>
</dbReference>